<sequence length="281" mass="29602">MSRRKKRRLRTILLSLLTVALLVGGYLVYVLKFKEYDVADEEIEKIQEEDYQLELPDGTVIGGDPEQSSGTTSDPETENTGTANGDSAGGENQSAETGAGSAGTDESTGSTEKIVSDQPGGAGSAAVAGVTQSTSKGSASGNGSTSSAGNSSNNSGASVGSGSSSKPSVSDIKNKYTPTFDSFQAQANGKISSLVGRAKAEYTEKKQNGESINYAYFYQKYMGAANSLESQTDAVFNQLISEVENDLQRNGYSKSYAQSFRDQYNAEKEALRSSLLDAARN</sequence>
<dbReference type="EMBL" id="AOFT01000001">
    <property type="protein sequence ID" value="EMR07925.1"/>
    <property type="molecule type" value="Genomic_DNA"/>
</dbReference>
<evidence type="ECO:0000313" key="4">
    <source>
        <dbReference type="Proteomes" id="UP000011919"/>
    </source>
</evidence>
<feature type="compositionally biased region" description="Polar residues" evidence="1">
    <location>
        <begin position="66"/>
        <end position="96"/>
    </location>
</feature>
<reference evidence="3 4" key="1">
    <citation type="journal article" date="2013" name="Genome Announc.">
        <title>Draft Genome Sequence of Bhargavaea cecembensis Strain DSE10T, Isolated from a Deep-Sea Sediment Sample Collected at a Depth of 5,904 m from the Chagos-Laccadive Ridge System in the Indian Ocean.</title>
        <authorList>
            <person name="Shivaji S."/>
            <person name="Ara S."/>
            <person name="Begum Z."/>
            <person name="Ruth M."/>
            <person name="Singh A."/>
            <person name="Kumar Pinnaka A."/>
        </authorList>
    </citation>
    <scope>NUCLEOTIDE SEQUENCE [LARGE SCALE GENOMIC DNA]</scope>
    <source>
        <strain evidence="3 4">DSE10</strain>
    </source>
</reference>
<dbReference type="eggNOG" id="ENOG5032T26">
    <property type="taxonomic scope" value="Bacteria"/>
</dbReference>
<accession>M7P220</accession>
<keyword evidence="2" id="KW-0472">Membrane</keyword>
<dbReference type="RefSeq" id="WP_008296710.1">
    <property type="nucleotide sequence ID" value="NZ_AOFT01000001.1"/>
</dbReference>
<dbReference type="OrthoDB" id="2452361at2"/>
<keyword evidence="2" id="KW-0812">Transmembrane</keyword>
<evidence type="ECO:0000256" key="2">
    <source>
        <dbReference type="SAM" id="Phobius"/>
    </source>
</evidence>
<evidence type="ECO:0000313" key="3">
    <source>
        <dbReference type="EMBL" id="EMR07925.1"/>
    </source>
</evidence>
<feature type="compositionally biased region" description="Polar residues" evidence="1">
    <location>
        <begin position="104"/>
        <end position="113"/>
    </location>
</feature>
<gene>
    <name evidence="3" type="ORF">C772_00254</name>
</gene>
<evidence type="ECO:0000256" key="1">
    <source>
        <dbReference type="SAM" id="MobiDB-lite"/>
    </source>
</evidence>
<dbReference type="PATRIC" id="fig|1235279.3.peg.265"/>
<keyword evidence="2" id="KW-1133">Transmembrane helix</keyword>
<dbReference type="AlphaFoldDB" id="M7P220"/>
<name>M7P220_9BACL</name>
<organism evidence="3 4">
    <name type="scientific">Bhargavaea cecembensis DSE10</name>
    <dbReference type="NCBI Taxonomy" id="1235279"/>
    <lineage>
        <taxon>Bacteria</taxon>
        <taxon>Bacillati</taxon>
        <taxon>Bacillota</taxon>
        <taxon>Bacilli</taxon>
        <taxon>Bacillales</taxon>
        <taxon>Caryophanaceae</taxon>
        <taxon>Bhargavaea</taxon>
    </lineage>
</organism>
<comment type="caution">
    <text evidence="3">The sequence shown here is derived from an EMBL/GenBank/DDBJ whole genome shotgun (WGS) entry which is preliminary data.</text>
</comment>
<dbReference type="Proteomes" id="UP000011919">
    <property type="component" value="Unassembled WGS sequence"/>
</dbReference>
<proteinExistence type="predicted"/>
<feature type="transmembrane region" description="Helical" evidence="2">
    <location>
        <begin position="12"/>
        <end position="31"/>
    </location>
</feature>
<keyword evidence="4" id="KW-1185">Reference proteome</keyword>
<protein>
    <submittedName>
        <fullName evidence="3">Uncharacterized protein</fullName>
    </submittedName>
</protein>
<feature type="compositionally biased region" description="Low complexity" evidence="1">
    <location>
        <begin position="124"/>
        <end position="170"/>
    </location>
</feature>
<feature type="region of interest" description="Disordered" evidence="1">
    <location>
        <begin position="50"/>
        <end position="175"/>
    </location>
</feature>